<dbReference type="Gene3D" id="3.40.50.1110">
    <property type="entry name" value="SGNH hydrolase"/>
    <property type="match status" value="1"/>
</dbReference>
<dbReference type="InterPro" id="IPR036514">
    <property type="entry name" value="SGNH_hydro_sf"/>
</dbReference>
<dbReference type="PANTHER" id="PTHR43784:SF2">
    <property type="entry name" value="GDSL-LIKE LIPASE_ACYLHYDROLASE, PUTATIVE (AFU_ORTHOLOGUE AFUA_2G00820)-RELATED"/>
    <property type="match status" value="1"/>
</dbReference>
<dbReference type="Proteomes" id="UP001363460">
    <property type="component" value="Chromosome"/>
</dbReference>
<dbReference type="EMBL" id="CP146369">
    <property type="protein sequence ID" value="WWT54150.1"/>
    <property type="molecule type" value="Genomic_DNA"/>
</dbReference>
<gene>
    <name evidence="3" type="ORF">V8J38_12955</name>
</gene>
<name>A0ABZ2I946_9CAUL</name>
<evidence type="ECO:0000313" key="3">
    <source>
        <dbReference type="EMBL" id="WWT54150.1"/>
    </source>
</evidence>
<dbReference type="PANTHER" id="PTHR43784">
    <property type="entry name" value="GDSL-LIKE LIPASE/ACYLHYDROLASE, PUTATIVE (AFU_ORTHOLOGUE AFUA_2G00820)-RELATED"/>
    <property type="match status" value="1"/>
</dbReference>
<keyword evidence="4" id="KW-1185">Reference proteome</keyword>
<dbReference type="Pfam" id="PF13472">
    <property type="entry name" value="Lipase_GDSL_2"/>
    <property type="match status" value="1"/>
</dbReference>
<sequence length="401" mass="42271">MATLIRRCLAASTFVLALALATGAASANDEPHWVAAYAFAPSAEMGPVGPASAPNPNDPRGPLGPETVQDVRLTHIVTVAASGRRVRLKLSNTHGAEPVRIGGVNIEHNGARHPARFDGTPSVVIPAGASWLSDPLDLTVEALDALAVSIDLPERTRLPTHLWRQTLTNADGSTGQPMRLGVLLSAVEVESAFPPGVIVAFGDSITEGTGALPGGAGGWPERLARRMVEAKRPWAVVNLGIGGNRLLHRGSGPSGLERLDADALAQSGARCLILLEGVNDIGRPSRAAYAHQRVEAAQLIAAYRQVIQRTRAAGLKAVLATIPPFEGASYFTGEGETTRAAVNQWLRQQSEADGLIDFDAVLRDPQAPSRMRQAFHSGDWLHPSDAGYQAMAEAIPLDVCG</sequence>
<reference evidence="3 4" key="1">
    <citation type="submission" date="2024-02" db="EMBL/GenBank/DDBJ databases">
        <title>Distribution and functional of Brevundimonas-related endobacteria within Verticillium dahliae.</title>
        <authorList>
            <person name="Zeng H."/>
        </authorList>
    </citation>
    <scope>NUCLEOTIDE SEQUENCE [LARGE SCALE GENOMIC DNA]</scope>
    <source>
        <strain evidence="3 4">TRM 44200</strain>
    </source>
</reference>
<feature type="signal peptide" evidence="1">
    <location>
        <begin position="1"/>
        <end position="27"/>
    </location>
</feature>
<feature type="chain" id="PRO_5046567470" evidence="1">
    <location>
        <begin position="28"/>
        <end position="401"/>
    </location>
</feature>
<evidence type="ECO:0000313" key="4">
    <source>
        <dbReference type="Proteomes" id="UP001363460"/>
    </source>
</evidence>
<dbReference type="SUPFAM" id="SSF52266">
    <property type="entry name" value="SGNH hydrolase"/>
    <property type="match status" value="1"/>
</dbReference>
<accession>A0ABZ2I946</accession>
<dbReference type="InterPro" id="IPR053140">
    <property type="entry name" value="GDSL_Rv0518-like"/>
</dbReference>
<feature type="domain" description="SGNH hydrolase-type esterase" evidence="2">
    <location>
        <begin position="200"/>
        <end position="390"/>
    </location>
</feature>
<protein>
    <submittedName>
        <fullName evidence="3">SGNH/GDSL hydrolase family protein</fullName>
    </submittedName>
</protein>
<proteinExistence type="predicted"/>
<evidence type="ECO:0000259" key="2">
    <source>
        <dbReference type="Pfam" id="PF13472"/>
    </source>
</evidence>
<dbReference type="InterPro" id="IPR013830">
    <property type="entry name" value="SGNH_hydro"/>
</dbReference>
<dbReference type="CDD" id="cd01830">
    <property type="entry name" value="XynE_like"/>
    <property type="match status" value="1"/>
</dbReference>
<keyword evidence="3" id="KW-0378">Hydrolase</keyword>
<organism evidence="3 4">
    <name type="scientific">Brevundimonas olei</name>
    <dbReference type="NCBI Taxonomy" id="657642"/>
    <lineage>
        <taxon>Bacteria</taxon>
        <taxon>Pseudomonadati</taxon>
        <taxon>Pseudomonadota</taxon>
        <taxon>Alphaproteobacteria</taxon>
        <taxon>Caulobacterales</taxon>
        <taxon>Caulobacteraceae</taxon>
        <taxon>Brevundimonas</taxon>
    </lineage>
</organism>
<dbReference type="GO" id="GO:0016787">
    <property type="term" value="F:hydrolase activity"/>
    <property type="evidence" value="ECO:0007669"/>
    <property type="project" value="UniProtKB-KW"/>
</dbReference>
<evidence type="ECO:0000256" key="1">
    <source>
        <dbReference type="SAM" id="SignalP"/>
    </source>
</evidence>
<keyword evidence="1" id="KW-0732">Signal</keyword>
<dbReference type="RefSeq" id="WP_338576213.1">
    <property type="nucleotide sequence ID" value="NZ_CP146369.1"/>
</dbReference>